<organism evidence="1 2">
    <name type="scientific">Opisthorchis viverrini</name>
    <name type="common">Southeast Asian liver fluke</name>
    <dbReference type="NCBI Taxonomy" id="6198"/>
    <lineage>
        <taxon>Eukaryota</taxon>
        <taxon>Metazoa</taxon>
        <taxon>Spiralia</taxon>
        <taxon>Lophotrochozoa</taxon>
        <taxon>Platyhelminthes</taxon>
        <taxon>Trematoda</taxon>
        <taxon>Digenea</taxon>
        <taxon>Opisthorchiida</taxon>
        <taxon>Opisthorchiata</taxon>
        <taxon>Opisthorchiidae</taxon>
        <taxon>Opisthorchis</taxon>
    </lineage>
</organism>
<dbReference type="EMBL" id="KL596633">
    <property type="protein sequence ID" value="KER32580.1"/>
    <property type="molecule type" value="Genomic_DNA"/>
</dbReference>
<dbReference type="Proteomes" id="UP000054324">
    <property type="component" value="Unassembled WGS sequence"/>
</dbReference>
<dbReference type="CTD" id="20315638"/>
<dbReference type="RefSeq" id="XP_009163740.1">
    <property type="nucleotide sequence ID" value="XM_009165476.1"/>
</dbReference>
<dbReference type="GeneID" id="20315638"/>
<proteinExistence type="predicted"/>
<evidence type="ECO:0000313" key="1">
    <source>
        <dbReference type="EMBL" id="KER32580.1"/>
    </source>
</evidence>
<evidence type="ECO:0000313" key="2">
    <source>
        <dbReference type="Proteomes" id="UP000054324"/>
    </source>
</evidence>
<protein>
    <submittedName>
        <fullName evidence="1">Uncharacterized protein</fullName>
    </submittedName>
</protein>
<keyword evidence="2" id="KW-1185">Reference proteome</keyword>
<accession>A0A075A9Z6</accession>
<dbReference type="KEGG" id="ovi:T265_01450"/>
<dbReference type="AlphaFoldDB" id="A0A075A9Z6"/>
<name>A0A075A9Z6_OPIVI</name>
<gene>
    <name evidence="1" type="ORF">T265_01450</name>
</gene>
<sequence>MSQKHFWCLMLREIHDELLRKRPKPVLDLVPYDPAIVPPSFRSATKEEDEDESTVVSSNNIPTASSTEVMEAEVQADCLFWTRIYCRSLYKL</sequence>
<reference evidence="1 2" key="1">
    <citation type="submission" date="2013-11" db="EMBL/GenBank/DDBJ databases">
        <title>Opisthorchis viverrini - life in the bile duct.</title>
        <authorList>
            <person name="Young N.D."/>
            <person name="Nagarajan N."/>
            <person name="Lin S.J."/>
            <person name="Korhonen P.K."/>
            <person name="Jex A.R."/>
            <person name="Hall R.S."/>
            <person name="Safavi-Hemami H."/>
            <person name="Kaewkong W."/>
            <person name="Bertrand D."/>
            <person name="Gao S."/>
            <person name="Seet Q."/>
            <person name="Wongkham S."/>
            <person name="Teh B.T."/>
            <person name="Wongkham C."/>
            <person name="Intapan P.M."/>
            <person name="Maleewong W."/>
            <person name="Yang X."/>
            <person name="Hu M."/>
            <person name="Wang Z."/>
            <person name="Hofmann A."/>
            <person name="Sternberg P.W."/>
            <person name="Tan P."/>
            <person name="Wang J."/>
            <person name="Gasser R.B."/>
        </authorList>
    </citation>
    <scope>NUCLEOTIDE SEQUENCE [LARGE SCALE GENOMIC DNA]</scope>
</reference>